<protein>
    <submittedName>
        <fullName evidence="1">Uncharacterized protein</fullName>
    </submittedName>
</protein>
<gene>
    <name evidence="1" type="ORF">KDY119_02191</name>
</gene>
<dbReference type="RefSeq" id="WP_153022298.1">
    <property type="nucleotide sequence ID" value="NZ_BAABIH010000017.1"/>
</dbReference>
<sequence>MAAMGVREPRALTPAHLRRRVTTSDVRSYAEIFEWLSPGELLGDPPETWAADWAAASADRFGPVAAPVR</sequence>
<organism evidence="1 2">
    <name type="scientific">Luteimicrobium xylanilyticum</name>
    <dbReference type="NCBI Taxonomy" id="1133546"/>
    <lineage>
        <taxon>Bacteria</taxon>
        <taxon>Bacillati</taxon>
        <taxon>Actinomycetota</taxon>
        <taxon>Actinomycetes</taxon>
        <taxon>Micrococcales</taxon>
        <taxon>Luteimicrobium</taxon>
    </lineage>
</organism>
<reference evidence="1 2" key="1">
    <citation type="submission" date="2019-10" db="EMBL/GenBank/DDBJ databases">
        <title>Genome sequence of Luteimicrobium xylanilyticum HY-24.</title>
        <authorList>
            <person name="Kim D.Y."/>
            <person name="Park H.-Y."/>
        </authorList>
    </citation>
    <scope>NUCLEOTIDE SEQUENCE [LARGE SCALE GENOMIC DNA]</scope>
    <source>
        <strain evidence="1 2">HY-24</strain>
    </source>
</reference>
<dbReference type="OrthoDB" id="9758182at2"/>
<evidence type="ECO:0000313" key="1">
    <source>
        <dbReference type="EMBL" id="QFU98672.1"/>
    </source>
</evidence>
<dbReference type="KEGG" id="lxl:KDY119_02191"/>
<dbReference type="Proteomes" id="UP000326702">
    <property type="component" value="Chromosome"/>
</dbReference>
<dbReference type="EMBL" id="CP045529">
    <property type="protein sequence ID" value="QFU98672.1"/>
    <property type="molecule type" value="Genomic_DNA"/>
</dbReference>
<dbReference type="AlphaFoldDB" id="A0A5P9QC61"/>
<accession>A0A5P9QC61</accession>
<keyword evidence="2" id="KW-1185">Reference proteome</keyword>
<proteinExistence type="predicted"/>
<name>A0A5P9QC61_9MICO</name>
<evidence type="ECO:0000313" key="2">
    <source>
        <dbReference type="Proteomes" id="UP000326702"/>
    </source>
</evidence>